<dbReference type="KEGG" id="ttz:FHG85_06155"/>
<dbReference type="GO" id="GO:0005975">
    <property type="term" value="P:carbohydrate metabolic process"/>
    <property type="evidence" value="ECO:0007669"/>
    <property type="project" value="InterPro"/>
</dbReference>
<keyword evidence="2" id="KW-0732">Signal</keyword>
<dbReference type="Gene3D" id="3.20.20.80">
    <property type="entry name" value="Glycosidases"/>
    <property type="match status" value="1"/>
</dbReference>
<sequence>MRPFFKFNTMKKFLFFTVLFTISYFIHSQPITVSPTLPTDADEVTITFDATKASRTDLVGYTGDLYAHTGVKVEGNTSWQYVIGSWGNNTTQPKLSRTGTNTYQLVISPSIREFYSVPTDKKITQMCFVFRSADGSKQTEDVFYDVYEQGLSVSITNPTQNNPIYEINDIIDIQASANNATSVSLFIDNQLVENVTSQTVTHSYTAAEYGKHWIKVLATDGTSTVKDSVYILVRSNVNVAELPQGAHPGVNIIDENTATIVLYDPPALKSYVYLIGNFSNWLPDDPYYMNRTPDGKYYWITLTDLNPNTEYAFQFLIDGYLRIADPFTNKTLDPNDVYIPSSTYPNLMSYPTGKTSGIISVFSTNQEQYTWQVTDFTPPSKQNLIIYELHIRDFVGDSYIQTVRDSLSYLKKLGINAVELMPINEFEGNDSWGYNPSFYFAPDKAYGTPNDYKAFIDEAHSMGMAVIIDMVLNHSFGQSPLVQMYSNSDGTSLGEPTADNPWYNTTCPHPPYCWGYDFNHESVETQKFVDSVLTYWLTEYKVDGFRFDFTKGFTNNQNANEGSAYDASRIAILERIADKIWSINPNAYVILEHFCDNTEEKTLAEYRSSEGKGMLIWGNMNYSYNEATMGWISSSDFSWIAAKQRGWHVPHVVGYMESHDEERLMYKNITYGNSSNPEHDVKSLPIALKRMETAANLFIPFPGPKMIWQFGELGYDISIDYNGRVGKKPIHWEYYQNDDRREVFNTFAHLNRLKQQYDAFKTDNYDYSTTGSIKWLKLNGSDMDVVIAGNFDVTSKSTTITFNNTGWWYEYFSGDSIELSTTSYNLTLNPAEYRIFTSKRINKNDIFVGINQPKTSSDLSIWPNPAADELFISYNQPQLGIATFKIYSLTGQLVYSFQKQNFSGSNIVNIMLPSNLPSGVYLLNLTSNGINRTEKIIIRK</sequence>
<dbReference type="EMBL" id="CP041345">
    <property type="protein sequence ID" value="QKG79860.1"/>
    <property type="molecule type" value="Genomic_DNA"/>
</dbReference>
<feature type="domain" description="Glycosyl hydrolase family 13 catalytic" evidence="3">
    <location>
        <begin position="388"/>
        <end position="756"/>
    </location>
</feature>
<dbReference type="Pfam" id="PF00128">
    <property type="entry name" value="Alpha-amylase"/>
    <property type="match status" value="1"/>
</dbReference>
<dbReference type="Gene3D" id="2.60.40.10">
    <property type="entry name" value="Immunoglobulins"/>
    <property type="match status" value="2"/>
</dbReference>
<feature type="signal peptide" evidence="2">
    <location>
        <begin position="1"/>
        <end position="28"/>
    </location>
</feature>
<dbReference type="InterPro" id="IPR014756">
    <property type="entry name" value="Ig_E-set"/>
</dbReference>
<protein>
    <submittedName>
        <fullName evidence="4">T9SS type A sorting domain-containing protein</fullName>
    </submittedName>
</protein>
<keyword evidence="1" id="KW-0119">Carbohydrate metabolism</keyword>
<name>A0A7D4BBA1_9BACT</name>
<dbReference type="InterPro" id="IPR032522">
    <property type="entry name" value="DUF4961"/>
</dbReference>
<dbReference type="SMART" id="SM00642">
    <property type="entry name" value="Aamy"/>
    <property type="match status" value="1"/>
</dbReference>
<feature type="chain" id="PRO_5029859644" evidence="2">
    <location>
        <begin position="29"/>
        <end position="940"/>
    </location>
</feature>
<evidence type="ECO:0000259" key="3">
    <source>
        <dbReference type="SMART" id="SM00642"/>
    </source>
</evidence>
<evidence type="ECO:0000313" key="5">
    <source>
        <dbReference type="Proteomes" id="UP000500961"/>
    </source>
</evidence>
<dbReference type="SUPFAM" id="SSF51445">
    <property type="entry name" value="(Trans)glycosidases"/>
    <property type="match status" value="1"/>
</dbReference>
<dbReference type="InterPro" id="IPR013783">
    <property type="entry name" value="Ig-like_fold"/>
</dbReference>
<dbReference type="SUPFAM" id="SSF81296">
    <property type="entry name" value="E set domains"/>
    <property type="match status" value="1"/>
</dbReference>
<reference evidence="4 5" key="1">
    <citation type="submission" date="2019-07" db="EMBL/GenBank/DDBJ databases">
        <title>Thalassofilum flectens gen. nov., sp. nov., a novel moderate thermophilic anaerobe from a shallow sea hot spring in Kunashir Island (Russia), representing a new family in the order Bacteroidales, and proposal of Thalassofilacea fam. nov.</title>
        <authorList>
            <person name="Kochetkova T.V."/>
            <person name="Podosokorskaya O.A."/>
            <person name="Novikov A."/>
            <person name="Elcheninov A.G."/>
            <person name="Toshchakov S.V."/>
            <person name="Kublanov I.V."/>
        </authorList>
    </citation>
    <scope>NUCLEOTIDE SEQUENCE [LARGE SCALE GENOMIC DNA]</scope>
    <source>
        <strain evidence="4 5">38-H</strain>
    </source>
</reference>
<dbReference type="Pfam" id="PF18962">
    <property type="entry name" value="Por_Secre_tail"/>
    <property type="match status" value="1"/>
</dbReference>
<organism evidence="4 5">
    <name type="scientific">Tenuifilum thalassicum</name>
    <dbReference type="NCBI Taxonomy" id="2590900"/>
    <lineage>
        <taxon>Bacteria</taxon>
        <taxon>Pseudomonadati</taxon>
        <taxon>Bacteroidota</taxon>
        <taxon>Bacteroidia</taxon>
        <taxon>Bacteroidales</taxon>
        <taxon>Tenuifilaceae</taxon>
        <taxon>Tenuifilum</taxon>
    </lineage>
</organism>
<proteinExistence type="predicted"/>
<keyword evidence="5" id="KW-1185">Reference proteome</keyword>
<dbReference type="NCBIfam" id="TIGR04183">
    <property type="entry name" value="Por_Secre_tail"/>
    <property type="match status" value="1"/>
</dbReference>
<dbReference type="Pfam" id="PF16328">
    <property type="entry name" value="DUF4961"/>
    <property type="match status" value="1"/>
</dbReference>
<dbReference type="PANTHER" id="PTHR43651">
    <property type="entry name" value="1,4-ALPHA-GLUCAN-BRANCHING ENZYME"/>
    <property type="match status" value="1"/>
</dbReference>
<evidence type="ECO:0000256" key="1">
    <source>
        <dbReference type="ARBA" id="ARBA00023277"/>
    </source>
</evidence>
<evidence type="ECO:0000256" key="2">
    <source>
        <dbReference type="SAM" id="SignalP"/>
    </source>
</evidence>
<evidence type="ECO:0000313" key="4">
    <source>
        <dbReference type="EMBL" id="QKG79860.1"/>
    </source>
</evidence>
<dbReference type="InterPro" id="IPR006047">
    <property type="entry name" value="GH13_cat_dom"/>
</dbReference>
<gene>
    <name evidence="4" type="ORF">FHG85_06155</name>
</gene>
<dbReference type="InterPro" id="IPR026444">
    <property type="entry name" value="Secre_tail"/>
</dbReference>
<accession>A0A7D4BBA1</accession>
<dbReference type="InterPro" id="IPR017853">
    <property type="entry name" value="GH"/>
</dbReference>
<dbReference type="AlphaFoldDB" id="A0A7D4BBA1"/>
<dbReference type="CDD" id="cd11350">
    <property type="entry name" value="AmyAc_4"/>
    <property type="match status" value="1"/>
</dbReference>
<dbReference type="Proteomes" id="UP000500961">
    <property type="component" value="Chromosome"/>
</dbReference>